<reference evidence="2 3" key="1">
    <citation type="journal article" date="2016" name="C (Basel)">
        <title>Selective Growth of and Electricity Production by Marine Exoelectrogenic Bacteria in Self-Aggregated Hydrogel of Microbially Reduced Graphene Oxide.</title>
        <authorList>
            <person name="Yoshida N."/>
            <person name="Goto Y."/>
            <person name="Miyata Y."/>
        </authorList>
    </citation>
    <scope>NUCLEOTIDE SEQUENCE [LARGE SCALE GENOMIC DNA]</scope>
    <source>
        <strain evidence="2 3">NIT-T3</strain>
    </source>
</reference>
<keyword evidence="3" id="KW-1185">Reference proteome</keyword>
<keyword evidence="1" id="KW-0732">Signal</keyword>
<accession>A0ABM8HY85</accession>
<organism evidence="2 3">
    <name type="scientific">Desulfuromonas versatilis</name>
    <dbReference type="NCBI Taxonomy" id="2802975"/>
    <lineage>
        <taxon>Bacteria</taxon>
        <taxon>Pseudomonadati</taxon>
        <taxon>Thermodesulfobacteriota</taxon>
        <taxon>Desulfuromonadia</taxon>
        <taxon>Desulfuromonadales</taxon>
        <taxon>Desulfuromonadaceae</taxon>
        <taxon>Desulfuromonas</taxon>
    </lineage>
</organism>
<sequence length="228" mass="25170">MTMLKKTLLGLTLVLLFPLPAMALPTITCHCFTDRSYDPSRPAAADPYFLASIQNTFFAAVFDIDKKSIVKKKQKGTAMEDLWVAYWVADKSGLSPEVLLQARQEKNNWREVLDTSGLSAESLGAPFFRILASANSDPFLDRAVVDELFARYQLLEPAELEAVRQSGASNPELIIATLISTRTGQAVERIYQEVKVGNTTWGELLDGAKIDLVEMQKEVSALLKLTAG</sequence>
<dbReference type="EMBL" id="AP024355">
    <property type="protein sequence ID" value="BCR07000.1"/>
    <property type="molecule type" value="Genomic_DNA"/>
</dbReference>
<evidence type="ECO:0000313" key="2">
    <source>
        <dbReference type="EMBL" id="BCR07000.1"/>
    </source>
</evidence>
<feature type="signal peptide" evidence="1">
    <location>
        <begin position="1"/>
        <end position="23"/>
    </location>
</feature>
<protein>
    <recommendedName>
        <fullName evidence="4">Lipoprotein</fullName>
    </recommendedName>
</protein>
<proteinExistence type="predicted"/>
<feature type="chain" id="PRO_5045907035" description="Lipoprotein" evidence="1">
    <location>
        <begin position="24"/>
        <end position="228"/>
    </location>
</feature>
<evidence type="ECO:0000313" key="3">
    <source>
        <dbReference type="Proteomes" id="UP001319827"/>
    </source>
</evidence>
<evidence type="ECO:0008006" key="4">
    <source>
        <dbReference type="Google" id="ProtNLM"/>
    </source>
</evidence>
<name>A0ABM8HY85_9BACT</name>
<dbReference type="Proteomes" id="UP001319827">
    <property type="component" value="Chromosome"/>
</dbReference>
<evidence type="ECO:0000256" key="1">
    <source>
        <dbReference type="SAM" id="SignalP"/>
    </source>
</evidence>
<gene>
    <name evidence="2" type="ORF">DESUT3_40690</name>
</gene>
<reference evidence="2 3" key="2">
    <citation type="journal article" date="2021" name="Int. J. Syst. Evol. Microbiol.">
        <title>Isolation and Polyphasic Characterization of Desulfuromonas versatilis sp. Nov., an Electrogenic Bacteria Capable of Versatile Metabolism Isolated from a Graphene Oxide-Reducing Enrichment Culture.</title>
        <authorList>
            <person name="Xie L."/>
            <person name="Yoshida N."/>
            <person name="Ishii S."/>
            <person name="Meng L."/>
        </authorList>
    </citation>
    <scope>NUCLEOTIDE SEQUENCE [LARGE SCALE GENOMIC DNA]</scope>
    <source>
        <strain evidence="2 3">NIT-T3</strain>
    </source>
</reference>